<evidence type="ECO:0000313" key="2">
    <source>
        <dbReference type="Proteomes" id="UP000701853"/>
    </source>
</evidence>
<dbReference type="EMBL" id="JAHUZN010000004">
    <property type="protein sequence ID" value="KAG8496786.1"/>
    <property type="molecule type" value="Genomic_DNA"/>
</dbReference>
<evidence type="ECO:0000313" key="1">
    <source>
        <dbReference type="EMBL" id="KAG8496786.1"/>
    </source>
</evidence>
<keyword evidence="2" id="KW-1185">Reference proteome</keyword>
<accession>A0A8J5ZCP6</accession>
<gene>
    <name evidence="1" type="ORF">CXB51_007968</name>
</gene>
<dbReference type="AlphaFoldDB" id="A0A8J5ZCP6"/>
<comment type="caution">
    <text evidence="1">The sequence shown here is derived from an EMBL/GenBank/DDBJ whole genome shotgun (WGS) entry which is preliminary data.</text>
</comment>
<proteinExistence type="predicted"/>
<protein>
    <recommendedName>
        <fullName evidence="3">Retrotransposon gag domain-containing protein</fullName>
    </recommendedName>
</protein>
<reference evidence="1 2" key="1">
    <citation type="journal article" date="2021" name="bioRxiv">
        <title>The Gossypium anomalum genome as a resource for cotton improvement and evolutionary analysis of hybrid incompatibility.</title>
        <authorList>
            <person name="Grover C.E."/>
            <person name="Yuan D."/>
            <person name="Arick M.A."/>
            <person name="Miller E.R."/>
            <person name="Hu G."/>
            <person name="Peterson D.G."/>
            <person name="Wendel J.F."/>
            <person name="Udall J.A."/>
        </authorList>
    </citation>
    <scope>NUCLEOTIDE SEQUENCE [LARGE SCALE GENOMIC DNA]</scope>
    <source>
        <strain evidence="1">JFW-Udall</strain>
        <tissue evidence="1">Leaf</tissue>
    </source>
</reference>
<organism evidence="1 2">
    <name type="scientific">Gossypium anomalum</name>
    <dbReference type="NCBI Taxonomy" id="47600"/>
    <lineage>
        <taxon>Eukaryota</taxon>
        <taxon>Viridiplantae</taxon>
        <taxon>Streptophyta</taxon>
        <taxon>Embryophyta</taxon>
        <taxon>Tracheophyta</taxon>
        <taxon>Spermatophyta</taxon>
        <taxon>Magnoliopsida</taxon>
        <taxon>eudicotyledons</taxon>
        <taxon>Gunneridae</taxon>
        <taxon>Pentapetalae</taxon>
        <taxon>rosids</taxon>
        <taxon>malvids</taxon>
        <taxon>Malvales</taxon>
        <taxon>Malvaceae</taxon>
        <taxon>Malvoideae</taxon>
        <taxon>Gossypium</taxon>
    </lineage>
</organism>
<dbReference type="OrthoDB" id="10514296at2759"/>
<dbReference type="Proteomes" id="UP000701853">
    <property type="component" value="Chromosome 4"/>
</dbReference>
<evidence type="ECO:0008006" key="3">
    <source>
        <dbReference type="Google" id="ProtNLM"/>
    </source>
</evidence>
<name>A0A8J5ZCP6_9ROSI</name>
<sequence length="102" mass="11783">MLTKRNNAPGATVTTLNTKIEELEGEFAVYRVVLGKWVLNATLSHKIDVPKLEKFKGARSTVERRGHATIGTWEEFQKEFKEQFYPQYGEKKACAKFRQFSQ</sequence>